<dbReference type="Gene3D" id="3.40.50.1000">
    <property type="entry name" value="HAD superfamily/HAD-like"/>
    <property type="match status" value="1"/>
</dbReference>
<dbReference type="GO" id="GO:0000287">
    <property type="term" value="F:magnesium ion binding"/>
    <property type="evidence" value="ECO:0007669"/>
    <property type="project" value="TreeGrafter"/>
</dbReference>
<gene>
    <name evidence="1" type="ORF">C7959_1348</name>
</gene>
<evidence type="ECO:0008006" key="3">
    <source>
        <dbReference type="Google" id="ProtNLM"/>
    </source>
</evidence>
<keyword evidence="2" id="KW-1185">Reference proteome</keyword>
<dbReference type="SFLD" id="SFLDS00003">
    <property type="entry name" value="Haloacid_Dehalogenase"/>
    <property type="match status" value="1"/>
</dbReference>
<dbReference type="Proteomes" id="UP000295832">
    <property type="component" value="Unassembled WGS sequence"/>
</dbReference>
<dbReference type="PROSITE" id="PS01228">
    <property type="entry name" value="COF_1"/>
    <property type="match status" value="1"/>
</dbReference>
<dbReference type="InterPro" id="IPR036412">
    <property type="entry name" value="HAD-like_sf"/>
</dbReference>
<organism evidence="1 2">
    <name type="scientific">Orenia marismortui</name>
    <dbReference type="NCBI Taxonomy" id="46469"/>
    <lineage>
        <taxon>Bacteria</taxon>
        <taxon>Bacillati</taxon>
        <taxon>Bacillota</taxon>
        <taxon>Clostridia</taxon>
        <taxon>Halanaerobiales</taxon>
        <taxon>Halobacteroidaceae</taxon>
        <taxon>Orenia</taxon>
    </lineage>
</organism>
<dbReference type="SUPFAM" id="SSF56784">
    <property type="entry name" value="HAD-like"/>
    <property type="match status" value="1"/>
</dbReference>
<dbReference type="InterPro" id="IPR006379">
    <property type="entry name" value="HAD-SF_hydro_IIB"/>
</dbReference>
<dbReference type="EMBL" id="SOEG01000034">
    <property type="protein sequence ID" value="TDX47994.1"/>
    <property type="molecule type" value="Genomic_DNA"/>
</dbReference>
<comment type="caution">
    <text evidence="1">The sequence shown here is derived from an EMBL/GenBank/DDBJ whole genome shotgun (WGS) entry which is preliminary data.</text>
</comment>
<dbReference type="CDD" id="cd07516">
    <property type="entry name" value="HAD_Pase"/>
    <property type="match status" value="1"/>
</dbReference>
<dbReference type="Gene3D" id="3.30.1240.10">
    <property type="match status" value="1"/>
</dbReference>
<dbReference type="GO" id="GO:0005829">
    <property type="term" value="C:cytosol"/>
    <property type="evidence" value="ECO:0007669"/>
    <property type="project" value="TreeGrafter"/>
</dbReference>
<evidence type="ECO:0000313" key="1">
    <source>
        <dbReference type="EMBL" id="TDX47994.1"/>
    </source>
</evidence>
<dbReference type="NCBIfam" id="TIGR01484">
    <property type="entry name" value="HAD-SF-IIB"/>
    <property type="match status" value="1"/>
</dbReference>
<dbReference type="GO" id="GO:0016791">
    <property type="term" value="F:phosphatase activity"/>
    <property type="evidence" value="ECO:0007669"/>
    <property type="project" value="UniProtKB-ARBA"/>
</dbReference>
<sequence length="288" mass="32473">MIILTRNLLYNEELETEDLYLLWGDIVKFKLVAIDMDGTLLNDDHKVSDKNREIITKYANQGVNFVLASGRPYQALYPYTKELEVYLPLVTSNGSIVKCPLTESVYTNSSMPLDLAKEILDYGYSKGYGVSLYFEDEVITSHEEVAKVHRELEGIDPTIITKYQLEEGPTKIVFFADPEDIDKAFAQLADKYEGDLYITRSDERCVETMNLEVSKGKALKYMIKRMNIASEEVLAIGNNFNDVAMFEEAGLAVAMGNSPEGVKEVADFVTKSNQEDGVAYALEKFLKD</sequence>
<reference evidence="1 2" key="1">
    <citation type="submission" date="2019-03" db="EMBL/GenBank/DDBJ databases">
        <title>Subsurface microbial communities from deep shales in Ohio and West Virginia, USA.</title>
        <authorList>
            <person name="Wrighton K."/>
        </authorList>
    </citation>
    <scope>NUCLEOTIDE SEQUENCE [LARGE SCALE GENOMIC DNA]</scope>
    <source>
        <strain evidence="1 2">MSL 6dP</strain>
    </source>
</reference>
<dbReference type="STRING" id="926561.GCA_000379025_00520"/>
<evidence type="ECO:0000313" key="2">
    <source>
        <dbReference type="Proteomes" id="UP000295832"/>
    </source>
</evidence>
<accession>A0A4R8GWD9</accession>
<dbReference type="NCBIfam" id="TIGR00099">
    <property type="entry name" value="Cof-subfamily"/>
    <property type="match status" value="1"/>
</dbReference>
<dbReference type="SFLD" id="SFLDG01140">
    <property type="entry name" value="C2.B:_Phosphomannomutase_and_P"/>
    <property type="match status" value="1"/>
</dbReference>
<dbReference type="PANTHER" id="PTHR10000">
    <property type="entry name" value="PHOSPHOSERINE PHOSPHATASE"/>
    <property type="match status" value="1"/>
</dbReference>
<dbReference type="PANTHER" id="PTHR10000:SF8">
    <property type="entry name" value="HAD SUPERFAMILY HYDROLASE-LIKE, TYPE 3"/>
    <property type="match status" value="1"/>
</dbReference>
<dbReference type="AlphaFoldDB" id="A0A4R8GWD9"/>
<protein>
    <recommendedName>
        <fullName evidence="3">Cof subfamily protein (Haloacid dehalogenase superfamily)/HAD superfamily hydrolase (TIGR01484 family)</fullName>
    </recommendedName>
</protein>
<name>A0A4R8GWD9_9FIRM</name>
<proteinExistence type="predicted"/>
<dbReference type="InterPro" id="IPR023214">
    <property type="entry name" value="HAD_sf"/>
</dbReference>
<dbReference type="InterPro" id="IPR000150">
    <property type="entry name" value="Cof"/>
</dbReference>
<dbReference type="Pfam" id="PF08282">
    <property type="entry name" value="Hydrolase_3"/>
    <property type="match status" value="1"/>
</dbReference>